<dbReference type="PANTHER" id="PTHR12039">
    <property type="entry name" value="NICOTINAMIDE MONONUCLEOTIDE ADENYLYLTRANSFERASE"/>
    <property type="match status" value="1"/>
</dbReference>
<dbReference type="EMBL" id="JADGJQ010000006">
    <property type="protein sequence ID" value="KAJ3183514.1"/>
    <property type="molecule type" value="Genomic_DNA"/>
</dbReference>
<dbReference type="InterPro" id="IPR004821">
    <property type="entry name" value="Cyt_trans-like"/>
</dbReference>
<feature type="domain" description="Cytidyltransferase-like" evidence="1">
    <location>
        <begin position="52"/>
        <end position="135"/>
    </location>
</feature>
<evidence type="ECO:0000259" key="1">
    <source>
        <dbReference type="Pfam" id="PF01467"/>
    </source>
</evidence>
<dbReference type="GO" id="GO:0000309">
    <property type="term" value="F:nicotinamide-nucleotide adenylyltransferase activity"/>
    <property type="evidence" value="ECO:0007669"/>
    <property type="project" value="TreeGrafter"/>
</dbReference>
<proteinExistence type="predicted"/>
<dbReference type="GO" id="GO:0009435">
    <property type="term" value="P:NAD+ biosynthetic process"/>
    <property type="evidence" value="ECO:0007669"/>
    <property type="project" value="TreeGrafter"/>
</dbReference>
<reference evidence="2" key="1">
    <citation type="submission" date="2020-05" db="EMBL/GenBank/DDBJ databases">
        <title>Phylogenomic resolution of chytrid fungi.</title>
        <authorList>
            <person name="Stajich J.E."/>
            <person name="Amses K."/>
            <person name="Simmons R."/>
            <person name="Seto K."/>
            <person name="Myers J."/>
            <person name="Bonds A."/>
            <person name="Quandt C.A."/>
            <person name="Barry K."/>
            <person name="Liu P."/>
            <person name="Grigoriev I."/>
            <person name="Longcore J.E."/>
            <person name="James T.Y."/>
        </authorList>
    </citation>
    <scope>NUCLEOTIDE SEQUENCE</scope>
    <source>
        <strain evidence="2">JEL0379</strain>
    </source>
</reference>
<evidence type="ECO:0000313" key="3">
    <source>
        <dbReference type="Proteomes" id="UP001212152"/>
    </source>
</evidence>
<dbReference type="SUPFAM" id="SSF52374">
    <property type="entry name" value="Nucleotidylyl transferase"/>
    <property type="match status" value="1"/>
</dbReference>
<evidence type="ECO:0000313" key="2">
    <source>
        <dbReference type="EMBL" id="KAJ3183514.1"/>
    </source>
</evidence>
<gene>
    <name evidence="2" type="ORF">HDU87_006835</name>
</gene>
<keyword evidence="3" id="KW-1185">Reference proteome</keyword>
<sequence>MSSSVNVHAHSIAAVARASQTSSGEYFADYTFATQKLARVDAKGQKQGVVLVACGSYSPVTNLHLRMFEMARDYINDTPHLQLLGGYFSPVSDAYNKPGLVPWQHRVAMLEAGCASSDWIMVDSWESRQKEFQRTAWVLDHFDKMVNGDGKAGKEPRFVVLKQSR</sequence>
<protein>
    <recommendedName>
        <fullName evidence="1">Cytidyltransferase-like domain-containing protein</fullName>
    </recommendedName>
</protein>
<dbReference type="InterPro" id="IPR051182">
    <property type="entry name" value="Euk_NMN_adenylyltrnsfrase"/>
</dbReference>
<dbReference type="PANTHER" id="PTHR12039:SF0">
    <property type="entry name" value="NICOTINAMIDE-NUCLEOTIDE ADENYLYLTRANSFERASE"/>
    <property type="match status" value="1"/>
</dbReference>
<dbReference type="InterPro" id="IPR014729">
    <property type="entry name" value="Rossmann-like_a/b/a_fold"/>
</dbReference>
<dbReference type="GO" id="GO:0004515">
    <property type="term" value="F:nicotinate-nucleotide adenylyltransferase activity"/>
    <property type="evidence" value="ECO:0007669"/>
    <property type="project" value="TreeGrafter"/>
</dbReference>
<accession>A0AAD5TPY2</accession>
<dbReference type="Proteomes" id="UP001212152">
    <property type="component" value="Unassembled WGS sequence"/>
</dbReference>
<comment type="caution">
    <text evidence="2">The sequence shown here is derived from an EMBL/GenBank/DDBJ whole genome shotgun (WGS) entry which is preliminary data.</text>
</comment>
<organism evidence="2 3">
    <name type="scientific">Geranomyces variabilis</name>
    <dbReference type="NCBI Taxonomy" id="109894"/>
    <lineage>
        <taxon>Eukaryota</taxon>
        <taxon>Fungi</taxon>
        <taxon>Fungi incertae sedis</taxon>
        <taxon>Chytridiomycota</taxon>
        <taxon>Chytridiomycota incertae sedis</taxon>
        <taxon>Chytridiomycetes</taxon>
        <taxon>Spizellomycetales</taxon>
        <taxon>Powellomycetaceae</taxon>
        <taxon>Geranomyces</taxon>
    </lineage>
</organism>
<dbReference type="Gene3D" id="3.40.50.620">
    <property type="entry name" value="HUPs"/>
    <property type="match status" value="1"/>
</dbReference>
<dbReference type="Pfam" id="PF01467">
    <property type="entry name" value="CTP_transf_like"/>
    <property type="match status" value="1"/>
</dbReference>
<name>A0AAD5TPY2_9FUNG</name>
<dbReference type="AlphaFoldDB" id="A0AAD5TPY2"/>